<dbReference type="Gene3D" id="3.20.20.80">
    <property type="entry name" value="Glycosidases"/>
    <property type="match status" value="1"/>
</dbReference>
<dbReference type="Pfam" id="PF01055">
    <property type="entry name" value="Glyco_hydro_31_2nd"/>
    <property type="match status" value="1"/>
</dbReference>
<dbReference type="PROSITE" id="PS00025">
    <property type="entry name" value="P_TREFOIL_1"/>
    <property type="match status" value="1"/>
</dbReference>
<dbReference type="InterPro" id="IPR000519">
    <property type="entry name" value="P_trefoil_dom"/>
</dbReference>
<comment type="subcellular location">
    <subcellularLocation>
        <location evidence="1">Endomembrane system</location>
    </subcellularLocation>
</comment>
<dbReference type="CDD" id="cd06602">
    <property type="entry name" value="GH31_MGAM_SI_GAA"/>
    <property type="match status" value="1"/>
</dbReference>
<reference evidence="11" key="1">
    <citation type="journal article" date="2020" name="bioRxiv">
        <title>Chromosome-level reference genome of the European wasp spider Argiope bruennichi: a resource for studies on range expansion and evolutionary adaptation.</title>
        <authorList>
            <person name="Sheffer M.M."/>
            <person name="Hoppe A."/>
            <person name="Krehenwinkel H."/>
            <person name="Uhl G."/>
            <person name="Kuss A.W."/>
            <person name="Jensen L."/>
            <person name="Jensen C."/>
            <person name="Gillespie R.G."/>
            <person name="Hoff K.J."/>
            <person name="Prost S."/>
        </authorList>
    </citation>
    <scope>NUCLEOTIDE SEQUENCE</scope>
</reference>
<dbReference type="PANTHER" id="PTHR22762:SF131">
    <property type="entry name" value="GLYCOSIDE HYDROLASE FAMILY 31 N-TERMINAL DOMAIN-CONTAINING PROTEIN"/>
    <property type="match status" value="1"/>
</dbReference>
<dbReference type="SUPFAM" id="SSF51011">
    <property type="entry name" value="Glycosyl hydrolase domain"/>
    <property type="match status" value="1"/>
</dbReference>
<organism evidence="11 12">
    <name type="scientific">Argiope bruennichi</name>
    <name type="common">Wasp spider</name>
    <name type="synonym">Aranea bruennichi</name>
    <dbReference type="NCBI Taxonomy" id="94029"/>
    <lineage>
        <taxon>Eukaryota</taxon>
        <taxon>Metazoa</taxon>
        <taxon>Ecdysozoa</taxon>
        <taxon>Arthropoda</taxon>
        <taxon>Chelicerata</taxon>
        <taxon>Arachnida</taxon>
        <taxon>Araneae</taxon>
        <taxon>Araneomorphae</taxon>
        <taxon>Entelegynae</taxon>
        <taxon>Araneoidea</taxon>
        <taxon>Araneidae</taxon>
        <taxon>Argiope</taxon>
    </lineage>
</organism>
<evidence type="ECO:0000256" key="4">
    <source>
        <dbReference type="ARBA" id="ARBA00023136"/>
    </source>
</evidence>
<evidence type="ECO:0000256" key="8">
    <source>
        <dbReference type="PROSITE-ProRule" id="PRU00779"/>
    </source>
</evidence>
<dbReference type="InterPro" id="IPR000322">
    <property type="entry name" value="Glyco_hydro_31_TIM"/>
</dbReference>
<keyword evidence="7 9" id="KW-0326">Glycosidase</keyword>
<dbReference type="CDD" id="cd00111">
    <property type="entry name" value="Trefoil"/>
    <property type="match status" value="1"/>
</dbReference>
<dbReference type="Gene3D" id="4.10.110.10">
    <property type="entry name" value="Spasmolytic Protein, domain 1"/>
    <property type="match status" value="1"/>
</dbReference>
<keyword evidence="6" id="KW-0325">Glycoprotein</keyword>
<evidence type="ECO:0000256" key="3">
    <source>
        <dbReference type="ARBA" id="ARBA00022801"/>
    </source>
</evidence>
<dbReference type="GO" id="GO:0004558">
    <property type="term" value="F:alpha-1,4-glucosidase activity"/>
    <property type="evidence" value="ECO:0007669"/>
    <property type="project" value="TreeGrafter"/>
</dbReference>
<feature type="domain" description="P-type" evidence="10">
    <location>
        <begin position="87"/>
        <end position="141"/>
    </location>
</feature>
<gene>
    <name evidence="11" type="ORF">HNY73_016687</name>
</gene>
<dbReference type="InterPro" id="IPR048395">
    <property type="entry name" value="Glyco_hydro_31_C"/>
</dbReference>
<dbReference type="InterPro" id="IPR013780">
    <property type="entry name" value="Glyco_hydro_b"/>
</dbReference>
<sequence>MLGITSSVIITHRQMIGKFVENKLERPSRGESPRDMTNVGPNLARSVGQRLADDLLLLGTVVPHFAYWYSIKYTVIYFCGIKTDISPVCSEISDADKFDCHPDKNISEKSCLQRGCCYQINSKTTFNKSLSLGVPYCFFPSNYDGYSVSNLTCDERHIKADLKRTSPSGFPNDILNLRLLISLIDDYTVRIKITDANAARFEIPIPLNDGLKSLEKPYYNVTVDAETSQLTITRKATKTIIFKTKLSQLVYSDQLLQLSSYLPSPYLYGIGETSGRFLRNLNWTRTTLFNSDRAPTTNYPTYGSHPFYLSLEEDGNANGLFLFNSNAMDVILQPTPAITFRPIAWGFHLSRFGYGSLDTTNETLQRNIDAGILVDVQWNDIDYMDKNKDFTYDEDKFAALPGFVEYLHNKGMHYVIMTDPGISCSRKLVWTNGETVFPDFSHPKTDAYWSKQLAKFHNIIEYDGLWIDMNEPSNFYNGGSDGCMNSSYEDPPYIPNGDSNLPLYHKTICMTARHYSTIHYNEHNLMAIREAIATNQALRNIRKKRPFIISRASFAGQGRQSGHWNGDISSTWDDMRYTIPSLLNFNLFGMSMIGSDICGFSGNTTVELCARWHALGAFYPFARNHNDRGNMEQDPAILGPAVIEATRKAFTLRYVFLPYLYTLFARSRVFGDTVIRPLFFEFPEDKNSYWIDEQFLWGPGLMVVPVLYENTTNITAYFPKGTWYDVQLNAINSSGESISLYIPLSDNYVAFRGGYIFPAQSFPLQNTEMSRKQPFVLWVFLDYDMKAQGELYWDDGDSLDTYENGNYNLISFSASQNVLKSTIVNSGYDDPMKTDVIWVVGISETAAEVTVNGMNCKHAMNLTNEMNANSLLDRLRIFKGDGEKTLDGSSCSYGSVPDVLAISLQEVSLLSPLTVMWK</sequence>
<dbReference type="SUPFAM" id="SSF74650">
    <property type="entry name" value="Galactose mutarotase-like"/>
    <property type="match status" value="1"/>
</dbReference>
<accession>A0A8T0ENI6</accession>
<evidence type="ECO:0000256" key="1">
    <source>
        <dbReference type="ARBA" id="ARBA00004308"/>
    </source>
</evidence>
<evidence type="ECO:0000313" key="12">
    <source>
        <dbReference type="Proteomes" id="UP000807504"/>
    </source>
</evidence>
<dbReference type="Pfam" id="PF00088">
    <property type="entry name" value="Trefoil"/>
    <property type="match status" value="1"/>
</dbReference>
<evidence type="ECO:0000256" key="5">
    <source>
        <dbReference type="ARBA" id="ARBA00023157"/>
    </source>
</evidence>
<dbReference type="GO" id="GO:0030246">
    <property type="term" value="F:carbohydrate binding"/>
    <property type="evidence" value="ECO:0007669"/>
    <property type="project" value="InterPro"/>
</dbReference>
<comment type="caution">
    <text evidence="11">The sequence shown here is derived from an EMBL/GenBank/DDBJ whole genome shotgun (WGS) entry which is preliminary data.</text>
</comment>
<dbReference type="SUPFAM" id="SSF51445">
    <property type="entry name" value="(Trans)glycosidases"/>
    <property type="match status" value="1"/>
</dbReference>
<keyword evidence="3 9" id="KW-0378">Hydrolase</keyword>
<dbReference type="Proteomes" id="UP000807504">
    <property type="component" value="Unassembled WGS sequence"/>
</dbReference>
<dbReference type="InterPro" id="IPR011013">
    <property type="entry name" value="Gal_mutarotase_sf_dom"/>
</dbReference>
<evidence type="ECO:0000313" key="11">
    <source>
        <dbReference type="EMBL" id="KAF8774095.1"/>
    </source>
</evidence>
<dbReference type="InterPro" id="IPR044913">
    <property type="entry name" value="P_trefoil_dom_sf"/>
</dbReference>
<keyword evidence="5" id="KW-1015">Disulfide bond</keyword>
<dbReference type="CDD" id="cd14752">
    <property type="entry name" value="GH31_N"/>
    <property type="match status" value="1"/>
</dbReference>
<comment type="similarity">
    <text evidence="2 9">Belongs to the glycosyl hydrolase 31 family.</text>
</comment>
<dbReference type="PROSITE" id="PS51448">
    <property type="entry name" value="P_TREFOIL_2"/>
    <property type="match status" value="1"/>
</dbReference>
<evidence type="ECO:0000256" key="7">
    <source>
        <dbReference type="ARBA" id="ARBA00023295"/>
    </source>
</evidence>
<dbReference type="GO" id="GO:0012505">
    <property type="term" value="C:endomembrane system"/>
    <property type="evidence" value="ECO:0007669"/>
    <property type="project" value="UniProtKB-SubCell"/>
</dbReference>
<dbReference type="Pfam" id="PF21365">
    <property type="entry name" value="Glyco_hydro_31_3rd"/>
    <property type="match status" value="1"/>
</dbReference>
<protein>
    <submittedName>
        <fullName evidence="11">Lysosomal alpha-glucosidase like protein</fullName>
    </submittedName>
</protein>
<comment type="caution">
    <text evidence="8">Lacks conserved residue(s) required for the propagation of feature annotation.</text>
</comment>
<dbReference type="InterPro" id="IPR030458">
    <property type="entry name" value="Glyco_hydro_31_AS"/>
</dbReference>
<dbReference type="PROSITE" id="PS00129">
    <property type="entry name" value="GLYCOSYL_HYDROL_F31_1"/>
    <property type="match status" value="1"/>
</dbReference>
<dbReference type="InterPro" id="IPR017957">
    <property type="entry name" value="P_trefoil_CS"/>
</dbReference>
<dbReference type="InterPro" id="IPR025887">
    <property type="entry name" value="Glyco_hydro_31_N_dom"/>
</dbReference>
<dbReference type="Gene3D" id="2.60.40.1760">
    <property type="entry name" value="glycosyl hydrolase (family 31)"/>
    <property type="match status" value="1"/>
</dbReference>
<dbReference type="SMART" id="SM00018">
    <property type="entry name" value="PD"/>
    <property type="match status" value="1"/>
</dbReference>
<dbReference type="PANTHER" id="PTHR22762">
    <property type="entry name" value="ALPHA-GLUCOSIDASE"/>
    <property type="match status" value="1"/>
</dbReference>
<dbReference type="Pfam" id="PF13802">
    <property type="entry name" value="Gal_mutarotas_2"/>
    <property type="match status" value="1"/>
</dbReference>
<evidence type="ECO:0000256" key="2">
    <source>
        <dbReference type="ARBA" id="ARBA00007806"/>
    </source>
</evidence>
<dbReference type="EMBL" id="JABXBU010002227">
    <property type="protein sequence ID" value="KAF8774095.1"/>
    <property type="molecule type" value="Genomic_DNA"/>
</dbReference>
<dbReference type="InterPro" id="IPR017853">
    <property type="entry name" value="GH"/>
</dbReference>
<keyword evidence="12" id="KW-1185">Reference proteome</keyword>
<dbReference type="AlphaFoldDB" id="A0A8T0ENI6"/>
<evidence type="ECO:0000259" key="10">
    <source>
        <dbReference type="PROSITE" id="PS51448"/>
    </source>
</evidence>
<name>A0A8T0ENI6_ARGBR</name>
<proteinExistence type="inferred from homology"/>
<dbReference type="GO" id="GO:0005975">
    <property type="term" value="P:carbohydrate metabolic process"/>
    <property type="evidence" value="ECO:0007669"/>
    <property type="project" value="InterPro"/>
</dbReference>
<dbReference type="SUPFAM" id="SSF57492">
    <property type="entry name" value="Trefoil"/>
    <property type="match status" value="1"/>
</dbReference>
<evidence type="ECO:0000256" key="6">
    <source>
        <dbReference type="ARBA" id="ARBA00023180"/>
    </source>
</evidence>
<keyword evidence="4" id="KW-0472">Membrane</keyword>
<reference evidence="11" key="2">
    <citation type="submission" date="2020-06" db="EMBL/GenBank/DDBJ databases">
        <authorList>
            <person name="Sheffer M."/>
        </authorList>
    </citation>
    <scope>NUCLEOTIDE SEQUENCE</scope>
</reference>
<dbReference type="Gene3D" id="2.60.40.1180">
    <property type="entry name" value="Golgi alpha-mannosidase II"/>
    <property type="match status" value="2"/>
</dbReference>
<evidence type="ECO:0000256" key="9">
    <source>
        <dbReference type="RuleBase" id="RU361185"/>
    </source>
</evidence>